<evidence type="ECO:0000313" key="6">
    <source>
        <dbReference type="Proteomes" id="UP001302349"/>
    </source>
</evidence>
<keyword evidence="2" id="KW-0479">Metal-binding</keyword>
<dbReference type="Proteomes" id="UP001302349">
    <property type="component" value="Chromosome"/>
</dbReference>
<evidence type="ECO:0000256" key="1">
    <source>
        <dbReference type="ARBA" id="ARBA00004370"/>
    </source>
</evidence>
<proteinExistence type="predicted"/>
<name>A0ABZ0IMJ4_9BACT</name>
<keyword evidence="6" id="KW-1185">Reference proteome</keyword>
<reference evidence="5 6" key="1">
    <citation type="journal article" date="2023" name="Microbiol. Resour. Announc.">
        <title>Complete Genome Sequence of Imperialibacter roseus strain P4T.</title>
        <authorList>
            <person name="Tizabi D.R."/>
            <person name="Bachvaroff T."/>
            <person name="Hill R.T."/>
        </authorList>
    </citation>
    <scope>NUCLEOTIDE SEQUENCE [LARGE SCALE GENOMIC DNA]</scope>
    <source>
        <strain evidence="5 6">P4T</strain>
    </source>
</reference>
<keyword evidence="3" id="KW-0201">Cytochrome c-type biogenesis</keyword>
<comment type="subcellular location">
    <subcellularLocation>
        <location evidence="1">Membrane</location>
    </subcellularLocation>
</comment>
<evidence type="ECO:0000256" key="4">
    <source>
        <dbReference type="ARBA" id="ARBA00023136"/>
    </source>
</evidence>
<evidence type="ECO:0000313" key="5">
    <source>
        <dbReference type="EMBL" id="WOK06257.1"/>
    </source>
</evidence>
<evidence type="ECO:0000256" key="2">
    <source>
        <dbReference type="ARBA" id="ARBA00022617"/>
    </source>
</evidence>
<protein>
    <submittedName>
        <fullName evidence="5">Cytochrome c maturation protein CcmE</fullName>
    </submittedName>
</protein>
<dbReference type="Pfam" id="PF03100">
    <property type="entry name" value="CcmE"/>
    <property type="match status" value="1"/>
</dbReference>
<accession>A0ABZ0IMJ4</accession>
<sequence length="138" mass="15314">MKKSHIFGIIIIAVAVMVIVSTAGDASTYVSFGEAQELAEKGNANMIHVVGALKKDEQGQPVGIQTSPDMLSFSFIMVDQNNLEQEVIYNQPMPMDFLRSEQVVVVGSYKKNKFIADKILMKCPSKYQENEIKVGEVR</sequence>
<organism evidence="5 6">
    <name type="scientific">Imperialibacter roseus</name>
    <dbReference type="NCBI Taxonomy" id="1324217"/>
    <lineage>
        <taxon>Bacteria</taxon>
        <taxon>Pseudomonadati</taxon>
        <taxon>Bacteroidota</taxon>
        <taxon>Cytophagia</taxon>
        <taxon>Cytophagales</taxon>
        <taxon>Flammeovirgaceae</taxon>
        <taxon>Imperialibacter</taxon>
    </lineage>
</organism>
<keyword evidence="2" id="KW-0408">Iron</keyword>
<dbReference type="InterPro" id="IPR036127">
    <property type="entry name" value="CcmE-like_sf"/>
</dbReference>
<dbReference type="RefSeq" id="WP_317488984.1">
    <property type="nucleotide sequence ID" value="NZ_CP136051.1"/>
</dbReference>
<keyword evidence="2" id="KW-0349">Heme</keyword>
<dbReference type="InterPro" id="IPR012340">
    <property type="entry name" value="NA-bd_OB-fold"/>
</dbReference>
<dbReference type="EMBL" id="CP136051">
    <property type="protein sequence ID" value="WOK06257.1"/>
    <property type="molecule type" value="Genomic_DNA"/>
</dbReference>
<dbReference type="Gene3D" id="2.40.50.140">
    <property type="entry name" value="Nucleic acid-binding proteins"/>
    <property type="match status" value="1"/>
</dbReference>
<dbReference type="SUPFAM" id="SSF82093">
    <property type="entry name" value="Heme chaperone CcmE"/>
    <property type="match status" value="1"/>
</dbReference>
<gene>
    <name evidence="5" type="ORF">RT717_24590</name>
</gene>
<evidence type="ECO:0000256" key="3">
    <source>
        <dbReference type="ARBA" id="ARBA00022748"/>
    </source>
</evidence>
<dbReference type="InterPro" id="IPR004329">
    <property type="entry name" value="CcmE"/>
</dbReference>
<keyword evidence="4" id="KW-0472">Membrane</keyword>